<comment type="caution">
    <text evidence="5">The sequence shown here is derived from an EMBL/GenBank/DDBJ whole genome shotgun (WGS) entry which is preliminary data.</text>
</comment>
<dbReference type="PANTHER" id="PTHR32194">
    <property type="entry name" value="METALLOPROTEASE TLDD"/>
    <property type="match status" value="1"/>
</dbReference>
<keyword evidence="3 4" id="KW-0539">Nucleus</keyword>
<comment type="similarity">
    <text evidence="4">Belongs to the peptidase T1B family.</text>
</comment>
<dbReference type="Pfam" id="PF00227">
    <property type="entry name" value="Proteasome"/>
    <property type="match status" value="1"/>
</dbReference>
<dbReference type="InterPro" id="IPR016050">
    <property type="entry name" value="Proteasome_bsu_CS"/>
</dbReference>
<sequence>MAPGQYSADPKRHTLQPIVTGATVVGMKYAGGVLLAADTMASYGSQARYKDVCRLKKVGNYTLLGASGEISDFQYIGDLLDELDMTDFLQEDGCHMGPQEYASYIGRVMYNRRSKMNPLYNQLIVAGKKESGESHLAFIDHQGTAFQEEFIATGFGAYLAMPILRNEWKPDISLEDAKKLAIKCLQVCFYRDCNAYFKIHVATCDGETQEISEPIAMDHYWGHSAWLKKSLEGGTLGVNESW</sequence>
<dbReference type="InterPro" id="IPR001353">
    <property type="entry name" value="Proteasome_sua/b"/>
</dbReference>
<comment type="function">
    <text evidence="4">Non-catalytic component of the proteasome.</text>
</comment>
<gene>
    <name evidence="5" type="ORF">PCOR1329_LOCUS13675</name>
</gene>
<evidence type="ECO:0000256" key="4">
    <source>
        <dbReference type="PIRNR" id="PIRNR001213"/>
    </source>
</evidence>
<evidence type="ECO:0000313" key="6">
    <source>
        <dbReference type="Proteomes" id="UP001189429"/>
    </source>
</evidence>
<keyword evidence="6" id="KW-1185">Reference proteome</keyword>
<dbReference type="PROSITE" id="PS00854">
    <property type="entry name" value="PROTEASOME_BETA_1"/>
    <property type="match status" value="1"/>
</dbReference>
<dbReference type="InterPro" id="IPR029055">
    <property type="entry name" value="Ntn_hydrolases_N"/>
</dbReference>
<name>A0ABN9QP63_9DINO</name>
<comment type="subcellular location">
    <subcellularLocation>
        <location evidence="4">Cytoplasm</location>
    </subcellularLocation>
    <subcellularLocation>
        <location evidence="4">Nucleus</location>
    </subcellularLocation>
</comment>
<dbReference type="SUPFAM" id="SSF56235">
    <property type="entry name" value="N-terminal nucleophile aminohydrolases (Ntn hydrolases)"/>
    <property type="match status" value="1"/>
</dbReference>
<dbReference type="InterPro" id="IPR016295">
    <property type="entry name" value="Proteasome_beta4"/>
</dbReference>
<dbReference type="InterPro" id="IPR023333">
    <property type="entry name" value="Proteasome_suB-type"/>
</dbReference>
<evidence type="ECO:0000256" key="3">
    <source>
        <dbReference type="ARBA" id="ARBA00023242"/>
    </source>
</evidence>
<keyword evidence="2 4" id="KW-0647">Proteasome</keyword>
<reference evidence="5" key="1">
    <citation type="submission" date="2023-10" db="EMBL/GenBank/DDBJ databases">
        <authorList>
            <person name="Chen Y."/>
            <person name="Shah S."/>
            <person name="Dougan E. K."/>
            <person name="Thang M."/>
            <person name="Chan C."/>
        </authorList>
    </citation>
    <scope>NUCLEOTIDE SEQUENCE [LARGE SCALE GENOMIC DNA]</scope>
</reference>
<dbReference type="CDD" id="cd03760">
    <property type="entry name" value="proteasome_beta_type_4"/>
    <property type="match status" value="1"/>
</dbReference>
<dbReference type="EMBL" id="CAUYUJ010004047">
    <property type="protein sequence ID" value="CAK0807951.1"/>
    <property type="molecule type" value="Genomic_DNA"/>
</dbReference>
<keyword evidence="1 4" id="KW-0963">Cytoplasm</keyword>
<organism evidence="5 6">
    <name type="scientific">Prorocentrum cordatum</name>
    <dbReference type="NCBI Taxonomy" id="2364126"/>
    <lineage>
        <taxon>Eukaryota</taxon>
        <taxon>Sar</taxon>
        <taxon>Alveolata</taxon>
        <taxon>Dinophyceae</taxon>
        <taxon>Prorocentrales</taxon>
        <taxon>Prorocentraceae</taxon>
        <taxon>Prorocentrum</taxon>
    </lineage>
</organism>
<dbReference type="Gene3D" id="3.60.20.10">
    <property type="entry name" value="Glutamine Phosphoribosylpyrophosphate, subunit 1, domain 1"/>
    <property type="match status" value="1"/>
</dbReference>
<evidence type="ECO:0000256" key="2">
    <source>
        <dbReference type="ARBA" id="ARBA00022942"/>
    </source>
</evidence>
<dbReference type="PIRSF" id="PIRSF001213">
    <property type="entry name" value="Psome_endopept_beta"/>
    <property type="match status" value="1"/>
</dbReference>
<dbReference type="PROSITE" id="PS51476">
    <property type="entry name" value="PROTEASOME_BETA_2"/>
    <property type="match status" value="1"/>
</dbReference>
<protein>
    <recommendedName>
        <fullName evidence="4">Proteasome subunit beta</fullName>
    </recommendedName>
</protein>
<dbReference type="PANTHER" id="PTHR32194:SF6">
    <property type="entry name" value="PROTEASOME SUBUNIT BETA"/>
    <property type="match status" value="1"/>
</dbReference>
<proteinExistence type="inferred from homology"/>
<dbReference type="Proteomes" id="UP001189429">
    <property type="component" value="Unassembled WGS sequence"/>
</dbReference>
<evidence type="ECO:0000256" key="1">
    <source>
        <dbReference type="ARBA" id="ARBA00022490"/>
    </source>
</evidence>
<evidence type="ECO:0000313" key="5">
    <source>
        <dbReference type="EMBL" id="CAK0807951.1"/>
    </source>
</evidence>
<accession>A0ABN9QP63</accession>